<evidence type="ECO:0000256" key="6">
    <source>
        <dbReference type="PIRSR" id="PIRSR004692-3"/>
    </source>
</evidence>
<dbReference type="PANTHER" id="PTHR42745:SF1">
    <property type="entry name" value="ARABINOSE 5-PHOSPHATE ISOMERASE KDSD"/>
    <property type="match status" value="1"/>
</dbReference>
<feature type="site" description="Catalytically relevant" evidence="6">
    <location>
        <position position="49"/>
    </location>
</feature>
<dbReference type="CDD" id="cd05014">
    <property type="entry name" value="SIS_Kpsf"/>
    <property type="match status" value="1"/>
</dbReference>
<keyword evidence="5" id="KW-0862">Zinc</keyword>
<feature type="site" description="Catalytically relevant" evidence="6">
    <location>
        <position position="101"/>
    </location>
</feature>
<dbReference type="GO" id="GO:0005975">
    <property type="term" value="P:carbohydrate metabolic process"/>
    <property type="evidence" value="ECO:0007669"/>
    <property type="project" value="InterPro"/>
</dbReference>
<feature type="binding site" evidence="5">
    <location>
        <position position="72"/>
    </location>
    <ligand>
        <name>Zn(2+)</name>
        <dbReference type="ChEBI" id="CHEBI:29105"/>
    </ligand>
</feature>
<proteinExistence type="inferred from homology"/>
<dbReference type="CDD" id="cd04604">
    <property type="entry name" value="CBS_pair_SIS_assoc"/>
    <property type="match status" value="1"/>
</dbReference>
<dbReference type="InterPro" id="IPR046348">
    <property type="entry name" value="SIS_dom_sf"/>
</dbReference>
<dbReference type="SUPFAM" id="SSF53697">
    <property type="entry name" value="SIS domain"/>
    <property type="match status" value="1"/>
</dbReference>
<dbReference type="InterPro" id="IPR000644">
    <property type="entry name" value="CBS_dom"/>
</dbReference>
<dbReference type="InterPro" id="IPR035474">
    <property type="entry name" value="SIS_Kpsf"/>
</dbReference>
<evidence type="ECO:0000259" key="9">
    <source>
        <dbReference type="PROSITE" id="PS51464"/>
    </source>
</evidence>
<evidence type="ECO:0000259" key="8">
    <source>
        <dbReference type="PROSITE" id="PS51371"/>
    </source>
</evidence>
<evidence type="ECO:0000313" key="10">
    <source>
        <dbReference type="EMBL" id="MBA0088005.1"/>
    </source>
</evidence>
<evidence type="ECO:0000256" key="4">
    <source>
        <dbReference type="PIRNR" id="PIRNR004692"/>
    </source>
</evidence>
<dbReference type="Gene3D" id="3.40.50.10490">
    <property type="entry name" value="Glucose-6-phosphate isomerase like protein, domain 1"/>
    <property type="match status" value="1"/>
</dbReference>
<evidence type="ECO:0000256" key="3">
    <source>
        <dbReference type="ARBA" id="ARBA00023122"/>
    </source>
</evidence>
<dbReference type="PROSITE" id="PS51371">
    <property type="entry name" value="CBS"/>
    <property type="match status" value="2"/>
</dbReference>
<feature type="domain" description="SIS" evidence="9">
    <location>
        <begin position="31"/>
        <end position="174"/>
    </location>
</feature>
<evidence type="ECO:0000256" key="1">
    <source>
        <dbReference type="ARBA" id="ARBA00008165"/>
    </source>
</evidence>
<dbReference type="Proteomes" id="UP000567293">
    <property type="component" value="Unassembled WGS sequence"/>
</dbReference>
<dbReference type="EMBL" id="JACDQQ010002286">
    <property type="protein sequence ID" value="MBA0088005.1"/>
    <property type="molecule type" value="Genomic_DNA"/>
</dbReference>
<dbReference type="GO" id="GO:1901135">
    <property type="term" value="P:carbohydrate derivative metabolic process"/>
    <property type="evidence" value="ECO:0007669"/>
    <property type="project" value="InterPro"/>
</dbReference>
<sequence>MSLETARRVLQIEAQAIRDVLARLDANFEKAVDVLFACKGRVAVSGMGKSGLIGRKISATLSSTGTPSFFLHPADALHGDLGMLARGDAMLAVSYGGETQEIIQLLEALKRLEIPLVTLTGCAESTLAKSSDLVLDVSVKEEACSLNLAPTASTTVAMAVGDALAVSLLEKRNFRHDDFAALHPAGRLGKKLLRVEHLMHSASSLPRVARDTPMPDVFHEMSAKGLGMTTVVEADGRLAGILTDGDLRRLMEKHRGAVLEMRAADGMTKTPQTIGPHVLASEALNLMEKKKITSVVVVDERQRVLGVVHLHDLWTLELM</sequence>
<dbReference type="Gene3D" id="3.10.580.10">
    <property type="entry name" value="CBS-domain"/>
    <property type="match status" value="1"/>
</dbReference>
<keyword evidence="2" id="KW-0677">Repeat</keyword>
<dbReference type="InterPro" id="IPR001347">
    <property type="entry name" value="SIS_dom"/>
</dbReference>
<dbReference type="GO" id="GO:0046872">
    <property type="term" value="F:metal ion binding"/>
    <property type="evidence" value="ECO:0007669"/>
    <property type="project" value="UniProtKB-KW"/>
</dbReference>
<evidence type="ECO:0000256" key="5">
    <source>
        <dbReference type="PIRSR" id="PIRSR004692-2"/>
    </source>
</evidence>
<reference evidence="10" key="1">
    <citation type="submission" date="2020-06" db="EMBL/GenBank/DDBJ databases">
        <title>Legume-microbial interactions unlock mineral nutrients during tropical forest succession.</title>
        <authorList>
            <person name="Epihov D.Z."/>
        </authorList>
    </citation>
    <scope>NUCLEOTIDE SEQUENCE [LARGE SCALE GENOMIC DNA]</scope>
    <source>
        <strain evidence="10">Pan2503</strain>
    </source>
</reference>
<dbReference type="InterPro" id="IPR050986">
    <property type="entry name" value="GutQ/KpsF_isomerases"/>
</dbReference>
<name>A0A7V8SZ21_9BACT</name>
<dbReference type="SMART" id="SM00116">
    <property type="entry name" value="CBS"/>
    <property type="match status" value="2"/>
</dbReference>
<dbReference type="PIRSF" id="PIRSF004692">
    <property type="entry name" value="KdsD_KpsF"/>
    <property type="match status" value="1"/>
</dbReference>
<organism evidence="10 11">
    <name type="scientific">Candidatus Acidiferrum panamense</name>
    <dbReference type="NCBI Taxonomy" id="2741543"/>
    <lineage>
        <taxon>Bacteria</taxon>
        <taxon>Pseudomonadati</taxon>
        <taxon>Acidobacteriota</taxon>
        <taxon>Terriglobia</taxon>
        <taxon>Candidatus Acidiferrales</taxon>
        <taxon>Candidatus Acidiferrum</taxon>
    </lineage>
</organism>
<comment type="similarity">
    <text evidence="1 4">Belongs to the SIS family. GutQ/KpsF subfamily.</text>
</comment>
<dbReference type="InterPro" id="IPR004800">
    <property type="entry name" value="KdsD/KpsF-type"/>
</dbReference>
<feature type="site" description="Catalytically relevant" evidence="6">
    <location>
        <position position="183"/>
    </location>
</feature>
<gene>
    <name evidence="10" type="ORF">HRJ53_23715</name>
</gene>
<dbReference type="Pfam" id="PF01380">
    <property type="entry name" value="SIS"/>
    <property type="match status" value="1"/>
</dbReference>
<feature type="domain" description="CBS" evidence="8">
    <location>
        <begin position="199"/>
        <end position="258"/>
    </location>
</feature>
<evidence type="ECO:0000256" key="7">
    <source>
        <dbReference type="PROSITE-ProRule" id="PRU00703"/>
    </source>
</evidence>
<dbReference type="FunFam" id="3.40.50.10490:FF:000011">
    <property type="entry name" value="Arabinose 5-phosphate isomerase"/>
    <property type="match status" value="1"/>
</dbReference>
<dbReference type="InterPro" id="IPR046342">
    <property type="entry name" value="CBS_dom_sf"/>
</dbReference>
<keyword evidence="11" id="KW-1185">Reference proteome</keyword>
<feature type="domain" description="CBS" evidence="8">
    <location>
        <begin position="267"/>
        <end position="319"/>
    </location>
</feature>
<dbReference type="NCBIfam" id="TIGR00393">
    <property type="entry name" value="kpsF"/>
    <property type="match status" value="1"/>
</dbReference>
<dbReference type="GO" id="GO:0097367">
    <property type="term" value="F:carbohydrate derivative binding"/>
    <property type="evidence" value="ECO:0007669"/>
    <property type="project" value="InterPro"/>
</dbReference>
<evidence type="ECO:0000313" key="11">
    <source>
        <dbReference type="Proteomes" id="UP000567293"/>
    </source>
</evidence>
<keyword evidence="5" id="KW-0479">Metal-binding</keyword>
<protein>
    <submittedName>
        <fullName evidence="10">KpsF/GutQ family sugar-phosphate isomerase</fullName>
    </submittedName>
</protein>
<keyword evidence="3 7" id="KW-0129">CBS domain</keyword>
<dbReference type="PANTHER" id="PTHR42745">
    <property type="match status" value="1"/>
</dbReference>
<dbReference type="PROSITE" id="PS51464">
    <property type="entry name" value="SIS"/>
    <property type="match status" value="1"/>
</dbReference>
<keyword evidence="10" id="KW-0413">Isomerase</keyword>
<feature type="site" description="Catalytically relevant" evidence="6">
    <location>
        <position position="142"/>
    </location>
</feature>
<dbReference type="Pfam" id="PF00571">
    <property type="entry name" value="CBS"/>
    <property type="match status" value="2"/>
</dbReference>
<dbReference type="AlphaFoldDB" id="A0A7V8SZ21"/>
<comment type="caution">
    <text evidence="10">The sequence shown here is derived from an EMBL/GenBank/DDBJ whole genome shotgun (WGS) entry which is preliminary data.</text>
</comment>
<dbReference type="GO" id="GO:0019146">
    <property type="term" value="F:arabinose-5-phosphate isomerase activity"/>
    <property type="evidence" value="ECO:0007669"/>
    <property type="project" value="UniProtKB-ARBA"/>
</dbReference>
<accession>A0A7V8SZ21</accession>
<evidence type="ECO:0000256" key="2">
    <source>
        <dbReference type="ARBA" id="ARBA00022737"/>
    </source>
</evidence>